<feature type="region of interest" description="Disordered" evidence="9">
    <location>
        <begin position="21"/>
        <end position="56"/>
    </location>
</feature>
<dbReference type="EMBL" id="UGVI01000001">
    <property type="protein sequence ID" value="SUE16969.1"/>
    <property type="molecule type" value="Genomic_DNA"/>
</dbReference>
<reference evidence="11 12" key="1">
    <citation type="submission" date="2018-06" db="EMBL/GenBank/DDBJ databases">
        <authorList>
            <consortium name="Pathogen Informatics"/>
            <person name="Doyle S."/>
        </authorList>
    </citation>
    <scope>NUCLEOTIDE SEQUENCE [LARGE SCALE GENOMIC DNA]</scope>
    <source>
        <strain evidence="11 12">NCTC13296</strain>
    </source>
</reference>
<evidence type="ECO:0000256" key="1">
    <source>
        <dbReference type="ARBA" id="ARBA00004496"/>
    </source>
</evidence>
<dbReference type="PANTHER" id="PTHR43556">
    <property type="entry name" value="PEPTIDE CHAIN RELEASE FACTOR RF3"/>
    <property type="match status" value="1"/>
</dbReference>
<dbReference type="Proteomes" id="UP000254569">
    <property type="component" value="Unassembled WGS sequence"/>
</dbReference>
<keyword evidence="11" id="KW-0378">Hydrolase</keyword>
<comment type="similarity">
    <text evidence="2 7">Belongs to the TRAFAC class translation factor GTPase superfamily. Classic translation factor GTPase family. PrfC subfamily.</text>
</comment>
<dbReference type="CDD" id="cd04169">
    <property type="entry name" value="RF3"/>
    <property type="match status" value="1"/>
</dbReference>
<dbReference type="Pfam" id="PF00009">
    <property type="entry name" value="GTP_EFTU"/>
    <property type="match status" value="1"/>
</dbReference>
<dbReference type="Gene3D" id="2.40.30.10">
    <property type="entry name" value="Translation factors"/>
    <property type="match status" value="1"/>
</dbReference>
<dbReference type="GO" id="GO:0016149">
    <property type="term" value="F:translation release factor activity, codon specific"/>
    <property type="evidence" value="ECO:0007669"/>
    <property type="project" value="UniProtKB-UniRule"/>
</dbReference>
<dbReference type="InterPro" id="IPR035647">
    <property type="entry name" value="EFG_III/V"/>
</dbReference>
<comment type="caution">
    <text evidence="7">Lacks conserved residue(s) required for the propagation of feature annotation.</text>
</comment>
<dbReference type="NCBIfam" id="NF001964">
    <property type="entry name" value="PRK00741.1"/>
    <property type="match status" value="1"/>
</dbReference>
<evidence type="ECO:0000313" key="12">
    <source>
        <dbReference type="Proteomes" id="UP000254569"/>
    </source>
</evidence>
<keyword evidence="12" id="KW-1185">Reference proteome</keyword>
<dbReference type="InterPro" id="IPR027417">
    <property type="entry name" value="P-loop_NTPase"/>
</dbReference>
<dbReference type="InterPro" id="IPR053905">
    <property type="entry name" value="EF-G-like_DII"/>
</dbReference>
<dbReference type="Pfam" id="PF16658">
    <property type="entry name" value="RF3_C"/>
    <property type="match status" value="1"/>
</dbReference>
<dbReference type="PRINTS" id="PR00315">
    <property type="entry name" value="ELONGATNFCT"/>
</dbReference>
<dbReference type="SUPFAM" id="SSF50447">
    <property type="entry name" value="Translation proteins"/>
    <property type="match status" value="1"/>
</dbReference>
<dbReference type="GO" id="GO:0005525">
    <property type="term" value="F:GTP binding"/>
    <property type="evidence" value="ECO:0007669"/>
    <property type="project" value="UniProtKB-UniRule"/>
</dbReference>
<dbReference type="NCBIfam" id="TIGR00503">
    <property type="entry name" value="prfC"/>
    <property type="match status" value="1"/>
</dbReference>
<dbReference type="HAMAP" id="MF_00072">
    <property type="entry name" value="Rel_fac_3"/>
    <property type="match status" value="1"/>
</dbReference>
<evidence type="ECO:0000256" key="5">
    <source>
        <dbReference type="ARBA" id="ARBA00022917"/>
    </source>
</evidence>
<evidence type="ECO:0000256" key="7">
    <source>
        <dbReference type="HAMAP-Rule" id="MF_00072"/>
    </source>
</evidence>
<dbReference type="InterPro" id="IPR000795">
    <property type="entry name" value="T_Tr_GTP-bd_dom"/>
</dbReference>
<dbReference type="InterPro" id="IPR031157">
    <property type="entry name" value="G_TR_CS"/>
</dbReference>
<dbReference type="GO" id="GO:0003924">
    <property type="term" value="F:GTPase activity"/>
    <property type="evidence" value="ECO:0007669"/>
    <property type="project" value="InterPro"/>
</dbReference>
<proteinExistence type="inferred from homology"/>
<dbReference type="GO" id="GO:0016150">
    <property type="term" value="F:translation release factor activity, codon nonspecific"/>
    <property type="evidence" value="ECO:0007669"/>
    <property type="project" value="TreeGrafter"/>
</dbReference>
<keyword evidence="4 7" id="KW-0547">Nucleotide-binding</keyword>
<dbReference type="SUPFAM" id="SSF54980">
    <property type="entry name" value="EF-G C-terminal domain-like"/>
    <property type="match status" value="1"/>
</dbReference>
<feature type="binding site" evidence="7">
    <location>
        <begin position="146"/>
        <end position="150"/>
    </location>
    <ligand>
        <name>GTP</name>
        <dbReference type="ChEBI" id="CHEBI:37565"/>
    </ligand>
</feature>
<dbReference type="Gene3D" id="3.40.50.300">
    <property type="entry name" value="P-loop containing nucleotide triphosphate hydrolases"/>
    <property type="match status" value="1"/>
</dbReference>
<feature type="domain" description="Tr-type G" evidence="10">
    <location>
        <begin position="58"/>
        <end position="339"/>
    </location>
</feature>
<dbReference type="GO" id="GO:0005829">
    <property type="term" value="C:cytosol"/>
    <property type="evidence" value="ECO:0007669"/>
    <property type="project" value="TreeGrafter"/>
</dbReference>
<evidence type="ECO:0000259" key="10">
    <source>
        <dbReference type="PROSITE" id="PS51722"/>
    </source>
</evidence>
<keyword evidence="6 7" id="KW-0342">GTP-binding</keyword>
<feature type="compositionally biased region" description="Polar residues" evidence="9">
    <location>
        <begin position="24"/>
        <end position="43"/>
    </location>
</feature>
<evidence type="ECO:0000256" key="9">
    <source>
        <dbReference type="SAM" id="MobiDB-lite"/>
    </source>
</evidence>
<evidence type="ECO:0000256" key="6">
    <source>
        <dbReference type="ARBA" id="ARBA00023134"/>
    </source>
</evidence>
<evidence type="ECO:0000256" key="8">
    <source>
        <dbReference type="NCBIfam" id="TIGR00503"/>
    </source>
</evidence>
<evidence type="ECO:0000313" key="11">
    <source>
        <dbReference type="EMBL" id="SUE16969.1"/>
    </source>
</evidence>
<dbReference type="InterPro" id="IPR032090">
    <property type="entry name" value="RF3_C"/>
</dbReference>
<name>A0A379M3T0_9NOCA</name>
<evidence type="ECO:0000256" key="4">
    <source>
        <dbReference type="ARBA" id="ARBA00022741"/>
    </source>
</evidence>
<organism evidence="11 12">
    <name type="scientific">Rhodococcus gordoniae</name>
    <dbReference type="NCBI Taxonomy" id="223392"/>
    <lineage>
        <taxon>Bacteria</taxon>
        <taxon>Bacillati</taxon>
        <taxon>Actinomycetota</taxon>
        <taxon>Actinomycetes</taxon>
        <taxon>Mycobacteriales</taxon>
        <taxon>Nocardiaceae</taxon>
        <taxon>Rhodococcus</taxon>
    </lineage>
</organism>
<dbReference type="Gene3D" id="3.30.70.3280">
    <property type="entry name" value="Peptide chain release factor 3, domain III"/>
    <property type="match status" value="1"/>
</dbReference>
<evidence type="ECO:0000256" key="3">
    <source>
        <dbReference type="ARBA" id="ARBA00022490"/>
    </source>
</evidence>
<evidence type="ECO:0000256" key="2">
    <source>
        <dbReference type="ARBA" id="ARBA00009978"/>
    </source>
</evidence>
<dbReference type="InterPro" id="IPR004548">
    <property type="entry name" value="PrfC"/>
</dbReference>
<keyword evidence="3 7" id="KW-0963">Cytoplasm</keyword>
<dbReference type="InterPro" id="IPR038467">
    <property type="entry name" value="RF3_dom_3_sf"/>
</dbReference>
<accession>A0A379M3T0</accession>
<dbReference type="PROSITE" id="PS00301">
    <property type="entry name" value="G_TR_1"/>
    <property type="match status" value="1"/>
</dbReference>
<dbReference type="NCBIfam" id="TIGR00231">
    <property type="entry name" value="small_GTP"/>
    <property type="match status" value="1"/>
</dbReference>
<protein>
    <recommendedName>
        <fullName evidence="7 8">Peptide chain release factor 3</fullName>
        <shortName evidence="7">RF-3</shortName>
    </recommendedName>
</protein>
<keyword evidence="5 7" id="KW-0648">Protein biosynthesis</keyword>
<dbReference type="PANTHER" id="PTHR43556:SF2">
    <property type="entry name" value="PEPTIDE CHAIN RELEASE FACTOR RF3"/>
    <property type="match status" value="1"/>
</dbReference>
<gene>
    <name evidence="7 11" type="primary">prfC</name>
    <name evidence="11" type="ORF">NCTC13296_03865</name>
</gene>
<dbReference type="InterPro" id="IPR041732">
    <property type="entry name" value="RF3_GTP-bd"/>
</dbReference>
<dbReference type="Pfam" id="PF22042">
    <property type="entry name" value="EF-G_D2"/>
    <property type="match status" value="1"/>
</dbReference>
<dbReference type="GO" id="GO:0006449">
    <property type="term" value="P:regulation of translational termination"/>
    <property type="evidence" value="ECO:0007669"/>
    <property type="project" value="UniProtKB-UniRule"/>
</dbReference>
<dbReference type="PROSITE" id="PS51722">
    <property type="entry name" value="G_TR_2"/>
    <property type="match status" value="1"/>
</dbReference>
<dbReference type="SUPFAM" id="SSF52540">
    <property type="entry name" value="P-loop containing nucleoside triphosphate hydrolases"/>
    <property type="match status" value="1"/>
</dbReference>
<dbReference type="InterPro" id="IPR009000">
    <property type="entry name" value="Transl_B-barrel_sf"/>
</dbReference>
<comment type="function">
    <text evidence="7">Increases the formation of ribosomal termination complexes and stimulates activities of RF-1 and RF-2. It binds guanine nucleotides and has strong preference for UGA stop codons. It may interact directly with the ribosome. The stimulation of RF-1 and RF-2 is significantly reduced by GTP and GDP, but not by GMP.</text>
</comment>
<dbReference type="AlphaFoldDB" id="A0A379M3T0"/>
<dbReference type="InterPro" id="IPR005225">
    <property type="entry name" value="Small_GTP-bd"/>
</dbReference>
<comment type="subcellular location">
    <subcellularLocation>
        <location evidence="1 7">Cytoplasm</location>
    </subcellularLocation>
</comment>
<sequence>MNESAAIAPLLPAPFERFFPLSTPHASADSQSTGTMEPAQSSGAPKPASAKEVRAEAERRRTFAVISHPDAGKSTLTEALALHAKVISEAGAVHGKAGRKSTVSDWMEMEKARGISVSSTALQFNYTPSDVAGTDDEIVNVVNLVDTPGHSDFSEDTYRVLTAVDAAVMLIDAAKGLEPQTLKLFQVCRHRGIPVVTVINKWDRPGRTPLELLDEIDERIGLTPTPLFWPVGIAGDFRGLLRRGEDGAPAEYIKFTRTAGGAKIAPEEHLSADEALALEGETWVEAAEESELLSINGQDHDQEMFLAGQTSPVIFASAMLNFGVRQILDTLVTLAPPPRARVAVDETPREVDDPFSAVVFKVQAGMDTAHRDRLAFMRVVSGVFERGMVVTHAQTGKPFATKYALTVFGRERSTVENAYPGDVVGLVNATALAPGHTLYVEKKVEFPPIPSFAPEHFAILRAESASKYKQFRKAVDQLDSEGVVQILRNDIRGDASPVMAAVGPMQFEVVAARMKAEYNVDPRIENLGYTLARRTDAASADELNRQRGIEVFTRSDGVLLALVSDKWRLQYILKEMPELTLEPLVAATD</sequence>